<dbReference type="EMBL" id="UINC01178532">
    <property type="protein sequence ID" value="SVD86739.1"/>
    <property type="molecule type" value="Genomic_DNA"/>
</dbReference>
<feature type="transmembrane region" description="Helical" evidence="1">
    <location>
        <begin position="60"/>
        <end position="80"/>
    </location>
</feature>
<feature type="transmembrane region" description="Helical" evidence="1">
    <location>
        <begin position="34"/>
        <end position="53"/>
    </location>
</feature>
<dbReference type="AlphaFoldDB" id="A0A382YUX2"/>
<dbReference type="PANTHER" id="PTHR43044">
    <property type="match status" value="1"/>
</dbReference>
<organism evidence="2">
    <name type="scientific">marine metagenome</name>
    <dbReference type="NCBI Taxonomy" id="408172"/>
    <lineage>
        <taxon>unclassified sequences</taxon>
        <taxon>metagenomes</taxon>
        <taxon>ecological metagenomes</taxon>
    </lineage>
</organism>
<keyword evidence="1" id="KW-0472">Membrane</keyword>
<keyword evidence="1" id="KW-1133">Transmembrane helix</keyword>
<name>A0A382YUX2_9ZZZZ</name>
<sequence length="156" mass="17556">WTYFTAAEHITVWYGHEPSEMAVFWERVAGDYALVFWGMILVNTVIPLAVLSFRWGRKPFATAVVGFGVLIGMWIERFLIVVGTLRLPRMEFTVGTYSPSWVELGILVGSFGMFAMLYFLFVQFAPIVSLWEVREGDHIAGSAAASPEPVTEEAVR</sequence>
<dbReference type="PANTHER" id="PTHR43044:SF2">
    <property type="entry name" value="POLYSULPHIDE REDUCTASE NRFD"/>
    <property type="match status" value="1"/>
</dbReference>
<keyword evidence="1" id="KW-0812">Transmembrane</keyword>
<reference evidence="2" key="1">
    <citation type="submission" date="2018-05" db="EMBL/GenBank/DDBJ databases">
        <authorList>
            <person name="Lanie J.A."/>
            <person name="Ng W.-L."/>
            <person name="Kazmierczak K.M."/>
            <person name="Andrzejewski T.M."/>
            <person name="Davidsen T.M."/>
            <person name="Wayne K.J."/>
            <person name="Tettelin H."/>
            <person name="Glass J.I."/>
            <person name="Rusch D."/>
            <person name="Podicherti R."/>
            <person name="Tsui H.-C.T."/>
            <person name="Winkler M.E."/>
        </authorList>
    </citation>
    <scope>NUCLEOTIDE SEQUENCE</scope>
</reference>
<evidence type="ECO:0000256" key="1">
    <source>
        <dbReference type="SAM" id="Phobius"/>
    </source>
</evidence>
<protein>
    <recommendedName>
        <fullName evidence="3">Polysulfide reductase</fullName>
    </recommendedName>
</protein>
<proteinExistence type="predicted"/>
<evidence type="ECO:0008006" key="3">
    <source>
        <dbReference type="Google" id="ProtNLM"/>
    </source>
</evidence>
<evidence type="ECO:0000313" key="2">
    <source>
        <dbReference type="EMBL" id="SVD86739.1"/>
    </source>
</evidence>
<accession>A0A382YUX2</accession>
<feature type="non-terminal residue" evidence="2">
    <location>
        <position position="1"/>
    </location>
</feature>
<feature type="transmembrane region" description="Helical" evidence="1">
    <location>
        <begin position="100"/>
        <end position="121"/>
    </location>
</feature>
<gene>
    <name evidence="2" type="ORF">METZ01_LOCUS439593</name>
</gene>